<accession>A0AAN8Q576</accession>
<organism evidence="7 8">
    <name type="scientific">Coregonus suidteri</name>
    <dbReference type="NCBI Taxonomy" id="861788"/>
    <lineage>
        <taxon>Eukaryota</taxon>
        <taxon>Metazoa</taxon>
        <taxon>Chordata</taxon>
        <taxon>Craniata</taxon>
        <taxon>Vertebrata</taxon>
        <taxon>Euteleostomi</taxon>
        <taxon>Actinopterygii</taxon>
        <taxon>Neopterygii</taxon>
        <taxon>Teleostei</taxon>
        <taxon>Protacanthopterygii</taxon>
        <taxon>Salmoniformes</taxon>
        <taxon>Salmonidae</taxon>
        <taxon>Coregoninae</taxon>
        <taxon>Coregonus</taxon>
    </lineage>
</organism>
<dbReference type="PANTHER" id="PTHR43827">
    <property type="entry name" value="2,5-DIKETO-D-GLUCONIC ACID REDUCTASE"/>
    <property type="match status" value="1"/>
</dbReference>
<gene>
    <name evidence="7" type="ORF">J4Q44_G00375100</name>
</gene>
<dbReference type="FunFam" id="3.20.20.100:FF:000002">
    <property type="entry name" value="2,5-diketo-D-gluconic acid reductase A"/>
    <property type="match status" value="1"/>
</dbReference>
<dbReference type="AlphaFoldDB" id="A0AAN8Q576"/>
<dbReference type="PIRSF" id="PIRSF000097">
    <property type="entry name" value="AKR"/>
    <property type="match status" value="1"/>
</dbReference>
<dbReference type="CDD" id="cd19136">
    <property type="entry name" value="AKR_DrGR-like"/>
    <property type="match status" value="1"/>
</dbReference>
<evidence type="ECO:0000256" key="4">
    <source>
        <dbReference type="PIRSR" id="PIRSR000097-2"/>
    </source>
</evidence>
<evidence type="ECO:0000256" key="5">
    <source>
        <dbReference type="PIRSR" id="PIRSR000097-3"/>
    </source>
</evidence>
<feature type="binding site" evidence="4">
    <location>
        <position position="145"/>
    </location>
    <ligand>
        <name>substrate</name>
    </ligand>
</feature>
<dbReference type="InterPro" id="IPR036812">
    <property type="entry name" value="NAD(P)_OxRdtase_dom_sf"/>
</dbReference>
<dbReference type="InterPro" id="IPR020471">
    <property type="entry name" value="AKR"/>
</dbReference>
<dbReference type="Gene3D" id="3.20.20.100">
    <property type="entry name" value="NADP-dependent oxidoreductase domain"/>
    <property type="match status" value="1"/>
</dbReference>
<evidence type="ECO:0000256" key="2">
    <source>
        <dbReference type="ARBA" id="ARBA00023002"/>
    </source>
</evidence>
<feature type="domain" description="NADP-dependent oxidoreductase" evidence="6">
    <location>
        <begin position="50"/>
        <end position="304"/>
    </location>
</feature>
<dbReference type="GO" id="GO:0016616">
    <property type="term" value="F:oxidoreductase activity, acting on the CH-OH group of donors, NAD or NADP as acceptor"/>
    <property type="evidence" value="ECO:0007669"/>
    <property type="project" value="UniProtKB-ARBA"/>
</dbReference>
<feature type="active site" description="Proton donor" evidence="3">
    <location>
        <position position="84"/>
    </location>
</feature>
<dbReference type="Pfam" id="PF00248">
    <property type="entry name" value="Aldo_ket_red"/>
    <property type="match status" value="1"/>
</dbReference>
<dbReference type="PRINTS" id="PR00069">
    <property type="entry name" value="ALDKETRDTASE"/>
</dbReference>
<protein>
    <recommendedName>
        <fullName evidence="6">NADP-dependent oxidoreductase domain-containing protein</fullName>
    </recommendedName>
</protein>
<evidence type="ECO:0000256" key="3">
    <source>
        <dbReference type="PIRSR" id="PIRSR000097-1"/>
    </source>
</evidence>
<evidence type="ECO:0000313" key="7">
    <source>
        <dbReference type="EMBL" id="KAK6291725.1"/>
    </source>
</evidence>
<comment type="caution">
    <text evidence="7">The sequence shown here is derived from an EMBL/GenBank/DDBJ whole genome shotgun (WGS) entry which is preliminary data.</text>
</comment>
<dbReference type="SUPFAM" id="SSF51430">
    <property type="entry name" value="NAD(P)-linked oxidoreductase"/>
    <property type="match status" value="1"/>
</dbReference>
<keyword evidence="8" id="KW-1185">Reference proteome</keyword>
<dbReference type="InterPro" id="IPR018170">
    <property type="entry name" value="Aldo/ket_reductase_CS"/>
</dbReference>
<feature type="site" description="Lowers pKa of active site Tyr" evidence="5">
    <location>
        <position position="113"/>
    </location>
</feature>
<reference evidence="7 8" key="1">
    <citation type="submission" date="2021-04" db="EMBL/GenBank/DDBJ databases">
        <authorList>
            <person name="De Guttry C."/>
            <person name="Zahm M."/>
            <person name="Klopp C."/>
            <person name="Cabau C."/>
            <person name="Louis A."/>
            <person name="Berthelot C."/>
            <person name="Parey E."/>
            <person name="Roest Crollius H."/>
            <person name="Montfort J."/>
            <person name="Robinson-Rechavi M."/>
            <person name="Bucao C."/>
            <person name="Bouchez O."/>
            <person name="Gislard M."/>
            <person name="Lluch J."/>
            <person name="Milhes M."/>
            <person name="Lampietro C."/>
            <person name="Lopez Roques C."/>
            <person name="Donnadieu C."/>
            <person name="Braasch I."/>
            <person name="Desvignes T."/>
            <person name="Postlethwait J."/>
            <person name="Bobe J."/>
            <person name="Wedekind C."/>
            <person name="Guiguen Y."/>
        </authorList>
    </citation>
    <scope>NUCLEOTIDE SEQUENCE [LARGE SCALE GENOMIC DNA]</scope>
    <source>
        <strain evidence="7">Cs_M1</strain>
        <tissue evidence="7">Blood</tissue>
    </source>
</reference>
<dbReference type="Proteomes" id="UP001356427">
    <property type="component" value="Unassembled WGS sequence"/>
</dbReference>
<evidence type="ECO:0000256" key="1">
    <source>
        <dbReference type="ARBA" id="ARBA00007905"/>
    </source>
</evidence>
<name>A0AAN8Q576_9TELE</name>
<proteinExistence type="inferred from homology"/>
<dbReference type="PANTHER" id="PTHR43827:SF11">
    <property type="entry name" value="GLYOXAL REDUCTASE-LIKE"/>
    <property type="match status" value="1"/>
</dbReference>
<evidence type="ECO:0000313" key="8">
    <source>
        <dbReference type="Proteomes" id="UP001356427"/>
    </source>
</evidence>
<sequence length="321" mass="34924">MSESDPQPSPLTLSIPPILSSTPTLSIPPILSSSPTPSVLLNTGARMPLLGLGTYRLRDLDDTLQAVNAALSTGYRSFDTASVYRNEADLGRALRHLLPKHGLSRADVFITSKLGPKDQGARAREGALRSLELLDLDYIDLYLIHWPGTQGLGVGDKRNPENRAQSWAELEELHAQGQGKLKAIGVSNYTPGHMKELLEGCCVTPAVLQVEFHPRLSQGEMRRLCGEKGVCFQAYSSLGTGSLLQDPLVVQVALGYGRTPAQVLLRWAVQQGVPVLPKSSHPTRVAENGRVFDFELTAEDMERLGGMDCGQKYCWDPSQVA</sequence>
<dbReference type="InterPro" id="IPR023210">
    <property type="entry name" value="NADP_OxRdtase_dom"/>
</dbReference>
<dbReference type="PROSITE" id="PS00798">
    <property type="entry name" value="ALDOKETO_REDUCTASE_1"/>
    <property type="match status" value="1"/>
</dbReference>
<evidence type="ECO:0000259" key="6">
    <source>
        <dbReference type="Pfam" id="PF00248"/>
    </source>
</evidence>
<dbReference type="EMBL" id="JAGTTL010000039">
    <property type="protein sequence ID" value="KAK6291725.1"/>
    <property type="molecule type" value="Genomic_DNA"/>
</dbReference>
<comment type="similarity">
    <text evidence="1">Belongs to the aldo/keto reductase family.</text>
</comment>
<keyword evidence="2" id="KW-0560">Oxidoreductase</keyword>